<dbReference type="GO" id="GO:0006508">
    <property type="term" value="P:proteolysis"/>
    <property type="evidence" value="ECO:0007669"/>
    <property type="project" value="UniProtKB-KW"/>
</dbReference>
<dbReference type="AlphaFoldDB" id="A0A1U7CT21"/>
<dbReference type="EMBL" id="CP019082">
    <property type="protein sequence ID" value="APW62058.1"/>
    <property type="molecule type" value="Genomic_DNA"/>
</dbReference>
<feature type="chain" id="PRO_5013069687" evidence="1">
    <location>
        <begin position="26"/>
        <end position="548"/>
    </location>
</feature>
<keyword evidence="2" id="KW-0645">Protease</keyword>
<dbReference type="GO" id="GO:0008233">
    <property type="term" value="F:peptidase activity"/>
    <property type="evidence" value="ECO:0007669"/>
    <property type="project" value="UniProtKB-KW"/>
</dbReference>
<organism evidence="2 3">
    <name type="scientific">Paludisphaera borealis</name>
    <dbReference type="NCBI Taxonomy" id="1387353"/>
    <lineage>
        <taxon>Bacteria</taxon>
        <taxon>Pseudomonadati</taxon>
        <taxon>Planctomycetota</taxon>
        <taxon>Planctomycetia</taxon>
        <taxon>Isosphaerales</taxon>
        <taxon>Isosphaeraceae</taxon>
        <taxon>Paludisphaera</taxon>
    </lineage>
</organism>
<dbReference type="RefSeq" id="WP_076347863.1">
    <property type="nucleotide sequence ID" value="NZ_CP019082.1"/>
</dbReference>
<dbReference type="KEGG" id="pbor:BSF38_03590"/>
<keyword evidence="3" id="KW-1185">Reference proteome</keyword>
<dbReference type="Proteomes" id="UP000186309">
    <property type="component" value="Chromosome"/>
</dbReference>
<accession>A0A1U7CT21</accession>
<reference evidence="3" key="1">
    <citation type="submission" date="2016-12" db="EMBL/GenBank/DDBJ databases">
        <title>Comparative genomics of four Isosphaeraceae planctomycetes: a common pool of plasmids and glycoside hydrolase genes.</title>
        <authorList>
            <person name="Ivanova A."/>
        </authorList>
    </citation>
    <scope>NUCLEOTIDE SEQUENCE [LARGE SCALE GENOMIC DNA]</scope>
    <source>
        <strain evidence="3">PX4</strain>
    </source>
</reference>
<protein>
    <submittedName>
        <fullName evidence="2">Putative subtilase-type serine protease</fullName>
        <ecNumber evidence="2">3.4.21.-</ecNumber>
    </submittedName>
</protein>
<dbReference type="Gene3D" id="2.60.120.380">
    <property type="match status" value="2"/>
</dbReference>
<keyword evidence="1" id="KW-0732">Signal</keyword>
<evidence type="ECO:0000256" key="1">
    <source>
        <dbReference type="SAM" id="SignalP"/>
    </source>
</evidence>
<keyword evidence="2" id="KW-0378">Hydrolase</keyword>
<dbReference type="OrthoDB" id="235850at2"/>
<evidence type="ECO:0000313" key="3">
    <source>
        <dbReference type="Proteomes" id="UP000186309"/>
    </source>
</evidence>
<evidence type="ECO:0000313" key="2">
    <source>
        <dbReference type="EMBL" id="APW62058.1"/>
    </source>
</evidence>
<dbReference type="EC" id="3.4.21.-" evidence="2"/>
<name>A0A1U7CT21_9BACT</name>
<dbReference type="STRING" id="1387353.BSF38_03590"/>
<gene>
    <name evidence="2" type="ORF">BSF38_03590</name>
</gene>
<dbReference type="SUPFAM" id="SSF89260">
    <property type="entry name" value="Collagen-binding domain"/>
    <property type="match status" value="1"/>
</dbReference>
<sequence length="548" mass="58339">MRRRSLTASLFSIALLVASVPNTWAKAPALTGFFPAGAARGQSLTVTMSGKFDHWPVKCWVEGAGLSVKPGEVKGKLSVEVAADAQPGVRWVRVYDEEGATSLRPFIVGALPEAMESEPNDDPRRPQAIEHVRTTVNGRLSRSGDVDGYSVKLERGQRLAADLEANRHLGSPMDAVLQIVSAEGFVLAQNNDTVGLDPRIIFEAPATGTYLVRVFAFPSAPDSSIHFAGGDAFVYRLTLTTGGFIEHAFPLAVSRESPTAITAIGSNIAGSDSVLVVPSDDRRDLLSLTHPSLAGTAEIRRVTGAMEVEVEPNEPAKPQVLSDHGSVSGRIDPPGDRDAYLVAMKKGEKRLLRLESRTFGLPLDAVLQVLGGDGKTLAETDDVGDSSDPELAFTPSADGDFRVVVRDLNRRGGPHHAYLLSVIAPEPDLVLTLAADMFEVTPGKETKIVVAIARKDGFGDTIAVTAEDLPDGVQATTALSRPSDASAKSVTLEFRSGASPQPGPFRIVARSADGRGRQRTALAKITGFEVETDRPWLTILPAPKPKSP</sequence>
<feature type="signal peptide" evidence="1">
    <location>
        <begin position="1"/>
        <end position="25"/>
    </location>
</feature>
<proteinExistence type="predicted"/>